<name>A0A176WE05_MARPO</name>
<feature type="compositionally biased region" description="Basic and acidic residues" evidence="10">
    <location>
        <begin position="103"/>
        <end position="115"/>
    </location>
</feature>
<dbReference type="PROSITE" id="PS50866">
    <property type="entry name" value="GOLD"/>
    <property type="match status" value="1"/>
</dbReference>
<dbReference type="EMBL" id="AP019869">
    <property type="protein sequence ID" value="BBN09048.1"/>
    <property type="molecule type" value="Genomic_DNA"/>
</dbReference>
<evidence type="ECO:0000313" key="16">
    <source>
        <dbReference type="Proteomes" id="UP001162541"/>
    </source>
</evidence>
<dbReference type="InterPro" id="IPR009038">
    <property type="entry name" value="GOLD_dom"/>
</dbReference>
<dbReference type="SMART" id="SM01100">
    <property type="entry name" value="CRAL_TRIO_N"/>
    <property type="match status" value="1"/>
</dbReference>
<reference evidence="14 15" key="1">
    <citation type="submission" date="2016-03" db="EMBL/GenBank/DDBJ databases">
        <title>Mechanisms controlling the formation of the plant cell surface in tip-growing cells are functionally conserved among land plants.</title>
        <authorList>
            <person name="Honkanen S."/>
            <person name="Jones V.A."/>
            <person name="Morieri G."/>
            <person name="Champion C."/>
            <person name="Hetherington A.J."/>
            <person name="Kelly S."/>
            <person name="Saint-Marcoux D."/>
            <person name="Proust H."/>
            <person name="Prescott H."/>
            <person name="Dolan L."/>
        </authorList>
    </citation>
    <scope>NUCLEOTIDE SEQUENCE [LARGE SCALE GENOMIC DNA]</scope>
    <source>
        <strain evidence="15">cv. Tak-1 and cv. Tak-2</strain>
        <tissue evidence="14">Whole gametophyte</tissue>
    </source>
</reference>
<evidence type="ECO:0000256" key="1">
    <source>
        <dbReference type="ARBA" id="ARBA00004370"/>
    </source>
</evidence>
<feature type="region of interest" description="Disordered" evidence="10">
    <location>
        <begin position="96"/>
        <end position="138"/>
    </location>
</feature>
<sequence>MATPKTATKVEEAVAASSAAKTHEPVVAAAAPAAPPASSPVAVEAPKAAATTTTTTNPAAAAAPVPTPAPAVKIEEAPKSVVAAVEAPKEVAAPVAVASTSEETPKVEETARELPSETEALEQDLPEAAPVEPSIPEYAEESNVVADLKTHEKKSLEEFKLRIEKAIKDGEFSAVKKVTETPKDAETSAVTELVKEIAETPETTTTTTATDAAAEPSAATEEAKEAVVEEKTKEVSPAPVVTAAAPVEEKVTVTAKEAPVAAAAAAPAASVTTPVEAKPTVSEKAKEAAAPAFAALTHLGEKVAEKAKEVTASGVAAVTNAAAKVAEKAKEAASPTPAPAPAAAAPAAASAAPVVEKETKVEPAVVVAAAPAPVVEEKAKGIATIPEPVLETVTPVFVEDPEAVEESEAAAATPAAEDSEDAIPDEDISLWGVPLLPLKGDKRTDVILLKFLRARDFNVNQAFKQLKKTIVWRREFKTDSILEEEFGTDLDGVAYMHGQDKEGHPVCYNVFGTFQDKELYQKTFGDAAKITAFLRWRVQVLEKGIGLLNFTPEGPSAMVQIADMKNTGFFNKKDLKSAANQATDLLQDNYPEMVARKIFVNAPWYFAALYSVVSPFLSQRTKSKFTVAPAGKTTEHLLKFIPAEHIPVSYGGLSRTNDCDFAGVDAPVQELILKAGEKQTIEIPLEKDASVVWDLTVVGYEVNYEAEFVPSTEGAYAITIEKSKKLPVSTEAPVRSTFKAPEAGKVVVTVDNSSKKKKIVLYRYIVKAE</sequence>
<dbReference type="Proteomes" id="UP001162541">
    <property type="component" value="Chromosome 4"/>
</dbReference>
<dbReference type="InterPro" id="IPR036273">
    <property type="entry name" value="CRAL/TRIO_N_dom_sf"/>
</dbReference>
<evidence type="ECO:0000256" key="6">
    <source>
        <dbReference type="ARBA" id="ARBA00022618"/>
    </source>
</evidence>
<keyword evidence="8" id="KW-0472">Membrane</keyword>
<reference evidence="16" key="3">
    <citation type="journal article" date="2020" name="Curr. Biol.">
        <title>Chromatin organization in early land plants reveals an ancestral association between H3K27me3, transposons, and constitutive heterochromatin.</title>
        <authorList>
            <person name="Montgomery S.A."/>
            <person name="Tanizawa Y."/>
            <person name="Galik B."/>
            <person name="Wang N."/>
            <person name="Ito T."/>
            <person name="Mochizuki T."/>
            <person name="Akimcheva S."/>
            <person name="Bowman J.L."/>
            <person name="Cognat V."/>
            <person name="Marechal-Drouard L."/>
            <person name="Ekker H."/>
            <person name="Hong S.F."/>
            <person name="Kohchi T."/>
            <person name="Lin S.S."/>
            <person name="Liu L.D."/>
            <person name="Nakamura Y."/>
            <person name="Valeeva L.R."/>
            <person name="Shakirov E.V."/>
            <person name="Shippen D.E."/>
            <person name="Wei W.L."/>
            <person name="Yagura M."/>
            <person name="Yamaoka S."/>
            <person name="Yamato K.T."/>
            <person name="Liu C."/>
            <person name="Berger F."/>
        </authorList>
    </citation>
    <scope>NUCLEOTIDE SEQUENCE [LARGE SCALE GENOMIC DNA]</scope>
    <source>
        <strain evidence="16">Tak-1</strain>
    </source>
</reference>
<keyword evidence="15" id="KW-1185">Reference proteome</keyword>
<dbReference type="PROSITE" id="PS50191">
    <property type="entry name" value="CRAL_TRIO"/>
    <property type="match status" value="1"/>
</dbReference>
<dbReference type="GO" id="GO:0051301">
    <property type="term" value="P:cell division"/>
    <property type="evidence" value="ECO:0007669"/>
    <property type="project" value="UniProtKB-KW"/>
</dbReference>
<dbReference type="Proteomes" id="UP000077202">
    <property type="component" value="Unassembled WGS sequence"/>
</dbReference>
<dbReference type="PRINTS" id="PR00180">
    <property type="entry name" value="CRETINALDHBP"/>
</dbReference>
<keyword evidence="4" id="KW-0813">Transport</keyword>
<dbReference type="AlphaFoldDB" id="A0A176WE05"/>
<feature type="domain" description="GOLD" evidence="12">
    <location>
        <begin position="657"/>
        <end position="766"/>
    </location>
</feature>
<accession>A0A176WE05</accession>
<reference evidence="13" key="2">
    <citation type="journal article" date="2019" name="Curr. Biol.">
        <title>Chromatin organization in early land plants reveals an ancestral association between H3K27me3, transposons, and constitutive heterochromatin.</title>
        <authorList>
            <person name="Montgomery S.A."/>
            <person name="Tanizawa Y."/>
            <person name="Galik B."/>
            <person name="Wang N."/>
            <person name="Ito T."/>
            <person name="Mochizuki T."/>
            <person name="Akimcheva S."/>
            <person name="Bowman J."/>
            <person name="Cognat V."/>
            <person name="Drouard L."/>
            <person name="Ekker H."/>
            <person name="Houng S."/>
            <person name="Kohchi T."/>
            <person name="Lin S."/>
            <person name="Liu L.D."/>
            <person name="Nakamura Y."/>
            <person name="Valeeva L.R."/>
            <person name="Shakirov E.V."/>
            <person name="Shippen D.E."/>
            <person name="Wei W."/>
            <person name="Yagura M."/>
            <person name="Yamaoka S."/>
            <person name="Yamato K.T."/>
            <person name="Liu C."/>
            <person name="Berger F."/>
        </authorList>
    </citation>
    <scope>NUCLEOTIDE SEQUENCE [LARGE SCALE GENOMIC DNA]</scope>
    <source>
        <strain evidence="13">Tak-1</strain>
    </source>
</reference>
<dbReference type="Pfam" id="PF25099">
    <property type="entry name" value="GOLD_PATL1_C"/>
    <property type="match status" value="1"/>
</dbReference>
<dbReference type="InterPro" id="IPR044834">
    <property type="entry name" value="PATL"/>
</dbReference>
<dbReference type="Gene3D" id="2.60.120.680">
    <property type="entry name" value="GOLD domain"/>
    <property type="match status" value="1"/>
</dbReference>
<dbReference type="EMBL" id="LVLJ01001095">
    <property type="protein sequence ID" value="OAE31430.1"/>
    <property type="molecule type" value="Genomic_DNA"/>
</dbReference>
<evidence type="ECO:0000313" key="14">
    <source>
        <dbReference type="EMBL" id="OAE31430.1"/>
    </source>
</evidence>
<evidence type="ECO:0000256" key="10">
    <source>
        <dbReference type="SAM" id="MobiDB-lite"/>
    </source>
</evidence>
<evidence type="ECO:0000256" key="2">
    <source>
        <dbReference type="ARBA" id="ARBA00004496"/>
    </source>
</evidence>
<evidence type="ECO:0000256" key="4">
    <source>
        <dbReference type="ARBA" id="ARBA00022448"/>
    </source>
</evidence>
<dbReference type="InterPro" id="IPR036865">
    <property type="entry name" value="CRAL-TRIO_dom_sf"/>
</dbReference>
<evidence type="ECO:0000256" key="8">
    <source>
        <dbReference type="ARBA" id="ARBA00023136"/>
    </source>
</evidence>
<dbReference type="InterPro" id="IPR056794">
    <property type="entry name" value="PATL1-6_C_GOLD"/>
</dbReference>
<evidence type="ECO:0000256" key="5">
    <source>
        <dbReference type="ARBA" id="ARBA00022490"/>
    </source>
</evidence>
<dbReference type="PANTHER" id="PTHR45932">
    <property type="entry name" value="PATELLIN-1"/>
    <property type="match status" value="1"/>
</dbReference>
<keyword evidence="9" id="KW-0131">Cell cycle</keyword>
<evidence type="ECO:0000313" key="13">
    <source>
        <dbReference type="EMBL" id="BBN09048.1"/>
    </source>
</evidence>
<feature type="compositionally biased region" description="Basic and acidic residues" evidence="10">
    <location>
        <begin position="221"/>
        <end position="234"/>
    </location>
</feature>
<evidence type="ECO:0000256" key="9">
    <source>
        <dbReference type="ARBA" id="ARBA00023306"/>
    </source>
</evidence>
<dbReference type="SUPFAM" id="SSF52087">
    <property type="entry name" value="CRAL/TRIO domain"/>
    <property type="match status" value="1"/>
</dbReference>
<keyword evidence="7" id="KW-0446">Lipid-binding</keyword>
<dbReference type="SMART" id="SM00516">
    <property type="entry name" value="SEC14"/>
    <property type="match status" value="1"/>
</dbReference>
<evidence type="ECO:0008006" key="17">
    <source>
        <dbReference type="Google" id="ProtNLM"/>
    </source>
</evidence>
<dbReference type="CDD" id="cd00170">
    <property type="entry name" value="SEC14"/>
    <property type="match status" value="1"/>
</dbReference>
<protein>
    <recommendedName>
        <fullName evidence="17">CRAL-TRIO domain-containing protein</fullName>
    </recommendedName>
</protein>
<feature type="compositionally biased region" description="Low complexity" evidence="10">
    <location>
        <begin position="39"/>
        <end position="64"/>
    </location>
</feature>
<dbReference type="Pfam" id="PF00650">
    <property type="entry name" value="CRAL_TRIO"/>
    <property type="match status" value="1"/>
</dbReference>
<feature type="compositionally biased region" description="Low complexity" evidence="10">
    <location>
        <begin position="200"/>
        <end position="220"/>
    </location>
</feature>
<gene>
    <name evidence="14" type="ORF">AXG93_725s1190</name>
    <name evidence="13" type="ORF">Mp_4g16720</name>
</gene>
<feature type="domain" description="CRAL-TRIO" evidence="11">
    <location>
        <begin position="478"/>
        <end position="658"/>
    </location>
</feature>
<evidence type="ECO:0000259" key="12">
    <source>
        <dbReference type="PROSITE" id="PS50866"/>
    </source>
</evidence>
<feature type="region of interest" description="Disordered" evidence="10">
    <location>
        <begin position="199"/>
        <end position="238"/>
    </location>
</feature>
<keyword evidence="5" id="KW-0963">Cytoplasm</keyword>
<evidence type="ECO:0000256" key="7">
    <source>
        <dbReference type="ARBA" id="ARBA00023121"/>
    </source>
</evidence>
<feature type="region of interest" description="Disordered" evidence="10">
    <location>
        <begin position="403"/>
        <end position="424"/>
    </location>
</feature>
<evidence type="ECO:0000313" key="15">
    <source>
        <dbReference type="Proteomes" id="UP000077202"/>
    </source>
</evidence>
<dbReference type="Gene3D" id="3.40.525.10">
    <property type="entry name" value="CRAL-TRIO lipid binding domain"/>
    <property type="match status" value="1"/>
</dbReference>
<proteinExistence type="inferred from homology"/>
<dbReference type="SUPFAM" id="SSF46938">
    <property type="entry name" value="CRAL/TRIO N-terminal domain"/>
    <property type="match status" value="1"/>
</dbReference>
<dbReference type="InterPro" id="IPR001251">
    <property type="entry name" value="CRAL-TRIO_dom"/>
</dbReference>
<comment type="subcellular location">
    <subcellularLocation>
        <location evidence="2">Cytoplasm</location>
    </subcellularLocation>
    <subcellularLocation>
        <location evidence="1">Membrane</location>
    </subcellularLocation>
</comment>
<keyword evidence="6" id="KW-0132">Cell division</keyword>
<dbReference type="GO" id="GO:0016020">
    <property type="term" value="C:membrane"/>
    <property type="evidence" value="ECO:0007669"/>
    <property type="project" value="UniProtKB-SubCell"/>
</dbReference>
<dbReference type="Pfam" id="PF03765">
    <property type="entry name" value="CRAL_TRIO_N"/>
    <property type="match status" value="1"/>
</dbReference>
<feature type="compositionally biased region" description="Low complexity" evidence="10">
    <location>
        <begin position="13"/>
        <end position="32"/>
    </location>
</feature>
<feature type="region of interest" description="Disordered" evidence="10">
    <location>
        <begin position="1"/>
        <end position="66"/>
    </location>
</feature>
<evidence type="ECO:0000256" key="3">
    <source>
        <dbReference type="ARBA" id="ARBA00007155"/>
    </source>
</evidence>
<dbReference type="GO" id="GO:0005737">
    <property type="term" value="C:cytoplasm"/>
    <property type="evidence" value="ECO:0007669"/>
    <property type="project" value="UniProtKB-SubCell"/>
</dbReference>
<organism evidence="14 15">
    <name type="scientific">Marchantia polymorpha subsp. ruderalis</name>
    <dbReference type="NCBI Taxonomy" id="1480154"/>
    <lineage>
        <taxon>Eukaryota</taxon>
        <taxon>Viridiplantae</taxon>
        <taxon>Streptophyta</taxon>
        <taxon>Embryophyta</taxon>
        <taxon>Marchantiophyta</taxon>
        <taxon>Marchantiopsida</taxon>
        <taxon>Marchantiidae</taxon>
        <taxon>Marchantiales</taxon>
        <taxon>Marchantiaceae</taxon>
        <taxon>Marchantia</taxon>
    </lineage>
</organism>
<evidence type="ECO:0000259" key="11">
    <source>
        <dbReference type="PROSITE" id="PS50191"/>
    </source>
</evidence>
<dbReference type="GO" id="GO:0008289">
    <property type="term" value="F:lipid binding"/>
    <property type="evidence" value="ECO:0007669"/>
    <property type="project" value="UniProtKB-KW"/>
</dbReference>
<dbReference type="InterPro" id="IPR011074">
    <property type="entry name" value="CRAL/TRIO_N_dom"/>
</dbReference>
<dbReference type="PANTHER" id="PTHR45932:SF17">
    <property type="entry name" value="CELLULAR RETINALDEHYDE-BINDING_TRIPLE FUNCTION DOMAIN-CONTAINING PROTEIN"/>
    <property type="match status" value="1"/>
</dbReference>
<comment type="similarity">
    <text evidence="3">Belongs to the patellin family.</text>
</comment>